<evidence type="ECO:0000313" key="2">
    <source>
        <dbReference type="Proteomes" id="UP000217785"/>
    </source>
</evidence>
<keyword evidence="2" id="KW-1185">Reference proteome</keyword>
<accession>A0A292YMQ0</accession>
<sequence>MKLEGLSSERYAELKPYVDTLIQPVCAIGHKGEGVPPAGDCMQVRQAAISVEEQLSGRVFLLPEMVHTQMGSIDRSTPDELLVEYLYRLLLPYKEEGMTKAVLLYGTGTPKQAMEQAASLLTEKGFGMLAIRIVPGESGIESVVRKIISLWNS</sequence>
<name>A0A292YMQ0_9BACL</name>
<dbReference type="AlphaFoldDB" id="A0A292YMQ0"/>
<dbReference type="EMBL" id="BDUF01000029">
    <property type="protein sequence ID" value="GAX89750.1"/>
    <property type="molecule type" value="Genomic_DNA"/>
</dbReference>
<reference evidence="2" key="1">
    <citation type="submission" date="2017-07" db="EMBL/GenBank/DDBJ databases">
        <title>Draft genome sequence of Effusibacillus lacus strain skLN1.</title>
        <authorList>
            <person name="Watanabe M."/>
            <person name="Kojima H."/>
            <person name="Fukui M."/>
        </authorList>
    </citation>
    <scope>NUCLEOTIDE SEQUENCE [LARGE SCALE GENOMIC DNA]</scope>
    <source>
        <strain evidence="2">skLN1</strain>
    </source>
</reference>
<proteinExistence type="predicted"/>
<evidence type="ECO:0000313" key="1">
    <source>
        <dbReference type="EMBL" id="GAX89750.1"/>
    </source>
</evidence>
<gene>
    <name evidence="1" type="ORF">EFBL_1375</name>
</gene>
<organism evidence="1 2">
    <name type="scientific">Effusibacillus lacus</name>
    <dbReference type="NCBI Taxonomy" id="1348429"/>
    <lineage>
        <taxon>Bacteria</taxon>
        <taxon>Bacillati</taxon>
        <taxon>Bacillota</taxon>
        <taxon>Bacilli</taxon>
        <taxon>Bacillales</taxon>
        <taxon>Alicyclobacillaceae</taxon>
        <taxon>Effusibacillus</taxon>
    </lineage>
</organism>
<protein>
    <submittedName>
        <fullName evidence="1">Uncharacterized protein</fullName>
    </submittedName>
</protein>
<dbReference type="RefSeq" id="WP_096181448.1">
    <property type="nucleotide sequence ID" value="NZ_BDUF01000029.1"/>
</dbReference>
<dbReference type="Proteomes" id="UP000217785">
    <property type="component" value="Unassembled WGS sequence"/>
</dbReference>
<comment type="caution">
    <text evidence="1">The sequence shown here is derived from an EMBL/GenBank/DDBJ whole genome shotgun (WGS) entry which is preliminary data.</text>
</comment>